<dbReference type="PANTHER" id="PTHR30572">
    <property type="entry name" value="MEMBRANE COMPONENT OF TRANSPORTER-RELATED"/>
    <property type="match status" value="1"/>
</dbReference>
<gene>
    <name evidence="10" type="ORF">COT42_07590</name>
</gene>
<dbReference type="InterPro" id="IPR050250">
    <property type="entry name" value="Macrolide_Exporter_MacB"/>
</dbReference>
<evidence type="ECO:0000259" key="8">
    <source>
        <dbReference type="Pfam" id="PF02687"/>
    </source>
</evidence>
<evidence type="ECO:0000259" key="9">
    <source>
        <dbReference type="Pfam" id="PF12704"/>
    </source>
</evidence>
<evidence type="ECO:0000256" key="2">
    <source>
        <dbReference type="ARBA" id="ARBA00022475"/>
    </source>
</evidence>
<dbReference type="InterPro" id="IPR003838">
    <property type="entry name" value="ABC3_permease_C"/>
</dbReference>
<dbReference type="InterPro" id="IPR025857">
    <property type="entry name" value="MacB_PCD"/>
</dbReference>
<evidence type="ECO:0000256" key="6">
    <source>
        <dbReference type="ARBA" id="ARBA00038076"/>
    </source>
</evidence>
<accession>A0A2H0XUN4</accession>
<dbReference type="Pfam" id="PF02687">
    <property type="entry name" value="FtsX"/>
    <property type="match status" value="1"/>
</dbReference>
<feature type="transmembrane region" description="Helical" evidence="7">
    <location>
        <begin position="276"/>
        <end position="304"/>
    </location>
</feature>
<evidence type="ECO:0000256" key="4">
    <source>
        <dbReference type="ARBA" id="ARBA00022989"/>
    </source>
</evidence>
<comment type="caution">
    <text evidence="10">The sequence shown here is derived from an EMBL/GenBank/DDBJ whole genome shotgun (WGS) entry which is preliminary data.</text>
</comment>
<feature type="transmembrane region" description="Helical" evidence="7">
    <location>
        <begin position="21"/>
        <end position="42"/>
    </location>
</feature>
<sequence>MRIVESLPIAFRAIKANPLRSGLTTLGVVIGVFIVITTVSLGQGAKNFVYEQMTSLGVGPNTLAVYGAPESEDQFSMITSVMGGSTLTSLDVEDIKNSVPNVKYVVPLLVGVGEVTCGRNKYEGSTIFGTSEDCKNLFKDFVAKGRFFTSVDVGSRRRVAFLGQDIADKIFGSFPAIGEEIKINGKGYKVIGLLKRMNASVPLNFNEMVIVPTTAAVDLLKRDRIMELWVGAMNTQLVPKVKESLHKLLLERHGKEDFQIRIATDMLNQLGQIMNALTLAISAIAAISLLVGSIGIMNIMLVSVAERTSEIGIRKSVGARSRDIFFQFVVEAIALSAVGGLLGIFFGWLVLFIVGRVLSFALYPSLPAVIISFVVATIVGIVSGVYPAMRAAGLSPVEALRR</sequence>
<organism evidence="10 11">
    <name type="scientific">Candidatus Saganbacteria bacterium CG08_land_8_20_14_0_20_45_16</name>
    <dbReference type="NCBI Taxonomy" id="2014293"/>
    <lineage>
        <taxon>Bacteria</taxon>
        <taxon>Bacillati</taxon>
        <taxon>Saganbacteria</taxon>
    </lineage>
</organism>
<feature type="transmembrane region" description="Helical" evidence="7">
    <location>
        <begin position="366"/>
        <end position="386"/>
    </location>
</feature>
<dbReference type="Proteomes" id="UP000231343">
    <property type="component" value="Unassembled WGS sequence"/>
</dbReference>
<feature type="domain" description="MacB-like periplasmic core" evidence="9">
    <location>
        <begin position="21"/>
        <end position="246"/>
    </location>
</feature>
<evidence type="ECO:0000313" key="10">
    <source>
        <dbReference type="EMBL" id="PIS28561.1"/>
    </source>
</evidence>
<keyword evidence="2" id="KW-1003">Cell membrane</keyword>
<evidence type="ECO:0000256" key="1">
    <source>
        <dbReference type="ARBA" id="ARBA00004651"/>
    </source>
</evidence>
<proteinExistence type="inferred from homology"/>
<dbReference type="PANTHER" id="PTHR30572:SF4">
    <property type="entry name" value="ABC TRANSPORTER PERMEASE YTRF"/>
    <property type="match status" value="1"/>
</dbReference>
<reference evidence="10 11" key="1">
    <citation type="submission" date="2017-09" db="EMBL/GenBank/DDBJ databases">
        <title>Depth-based differentiation of microbial function through sediment-hosted aquifers and enrichment of novel symbionts in the deep terrestrial subsurface.</title>
        <authorList>
            <person name="Probst A.J."/>
            <person name="Ladd B."/>
            <person name="Jarett J.K."/>
            <person name="Geller-Mcgrath D.E."/>
            <person name="Sieber C.M."/>
            <person name="Emerson J.B."/>
            <person name="Anantharaman K."/>
            <person name="Thomas B.C."/>
            <person name="Malmstrom R."/>
            <person name="Stieglmeier M."/>
            <person name="Klingl A."/>
            <person name="Woyke T."/>
            <person name="Ryan C.M."/>
            <person name="Banfield J.F."/>
        </authorList>
    </citation>
    <scope>NUCLEOTIDE SEQUENCE [LARGE SCALE GENOMIC DNA]</scope>
    <source>
        <strain evidence="10">CG08_land_8_20_14_0_20_45_16</strain>
    </source>
</reference>
<dbReference type="GO" id="GO:0022857">
    <property type="term" value="F:transmembrane transporter activity"/>
    <property type="evidence" value="ECO:0007669"/>
    <property type="project" value="TreeGrafter"/>
</dbReference>
<evidence type="ECO:0000256" key="7">
    <source>
        <dbReference type="SAM" id="Phobius"/>
    </source>
</evidence>
<keyword evidence="5 7" id="KW-0472">Membrane</keyword>
<protein>
    <submittedName>
        <fullName evidence="10">ABC transporter permease</fullName>
    </submittedName>
</protein>
<evidence type="ECO:0000313" key="11">
    <source>
        <dbReference type="Proteomes" id="UP000231343"/>
    </source>
</evidence>
<feature type="transmembrane region" description="Helical" evidence="7">
    <location>
        <begin position="325"/>
        <end position="354"/>
    </location>
</feature>
<feature type="domain" description="ABC3 transporter permease C-terminal" evidence="8">
    <location>
        <begin position="283"/>
        <end position="396"/>
    </location>
</feature>
<evidence type="ECO:0000256" key="3">
    <source>
        <dbReference type="ARBA" id="ARBA00022692"/>
    </source>
</evidence>
<keyword evidence="4 7" id="KW-1133">Transmembrane helix</keyword>
<dbReference type="AlphaFoldDB" id="A0A2H0XUN4"/>
<comment type="similarity">
    <text evidence="6">Belongs to the ABC-4 integral membrane protein family.</text>
</comment>
<dbReference type="GO" id="GO:0005886">
    <property type="term" value="C:plasma membrane"/>
    <property type="evidence" value="ECO:0007669"/>
    <property type="project" value="UniProtKB-SubCell"/>
</dbReference>
<comment type="subcellular location">
    <subcellularLocation>
        <location evidence="1">Cell membrane</location>
        <topology evidence="1">Multi-pass membrane protein</topology>
    </subcellularLocation>
</comment>
<dbReference type="EMBL" id="PEYM01000127">
    <property type="protein sequence ID" value="PIS28561.1"/>
    <property type="molecule type" value="Genomic_DNA"/>
</dbReference>
<evidence type="ECO:0000256" key="5">
    <source>
        <dbReference type="ARBA" id="ARBA00023136"/>
    </source>
</evidence>
<keyword evidence="3 7" id="KW-0812">Transmembrane</keyword>
<dbReference type="Pfam" id="PF12704">
    <property type="entry name" value="MacB_PCD"/>
    <property type="match status" value="1"/>
</dbReference>
<name>A0A2H0XUN4_UNCSA</name>